<dbReference type="PANTHER" id="PTHR10695">
    <property type="entry name" value="DEPHOSPHO-COA KINASE-RELATED"/>
    <property type="match status" value="1"/>
</dbReference>
<reference evidence="3 4" key="1">
    <citation type="submission" date="2022-07" db="EMBL/GenBank/DDBJ databases">
        <title>Genome-wide signatures of adaptation to extreme environments.</title>
        <authorList>
            <person name="Cho C.H."/>
            <person name="Yoon H.S."/>
        </authorList>
    </citation>
    <scope>NUCLEOTIDE SEQUENCE [LARGE SCALE GENOMIC DNA]</scope>
    <source>
        <strain evidence="3 4">DBV 063 E5</strain>
    </source>
</reference>
<feature type="domain" description="Cytidyltransferase-like" evidence="2">
    <location>
        <begin position="126"/>
        <end position="265"/>
    </location>
</feature>
<dbReference type="GO" id="GO:0004140">
    <property type="term" value="F:dephospho-CoA kinase activity"/>
    <property type="evidence" value="ECO:0007669"/>
    <property type="project" value="TreeGrafter"/>
</dbReference>
<protein>
    <recommendedName>
        <fullName evidence="2">Cytidyltransferase-like domain-containing protein</fullName>
    </recommendedName>
</protein>
<dbReference type="InterPro" id="IPR014729">
    <property type="entry name" value="Rossmann-like_a/b/a_fold"/>
</dbReference>
<dbReference type="InterPro" id="IPR004821">
    <property type="entry name" value="Cyt_trans-like"/>
</dbReference>
<organism evidence="3 4">
    <name type="scientific">Cyanidium caldarium</name>
    <name type="common">Red alga</name>
    <dbReference type="NCBI Taxonomy" id="2771"/>
    <lineage>
        <taxon>Eukaryota</taxon>
        <taxon>Rhodophyta</taxon>
        <taxon>Bangiophyceae</taxon>
        <taxon>Cyanidiales</taxon>
        <taxon>Cyanidiaceae</taxon>
        <taxon>Cyanidium</taxon>
    </lineage>
</organism>
<dbReference type="EMBL" id="JANCYW010000001">
    <property type="protein sequence ID" value="KAK4534366.1"/>
    <property type="molecule type" value="Genomic_DNA"/>
</dbReference>
<dbReference type="SUPFAM" id="SSF52374">
    <property type="entry name" value="Nucleotidylyl transferase"/>
    <property type="match status" value="1"/>
</dbReference>
<keyword evidence="4" id="KW-1185">Reference proteome</keyword>
<evidence type="ECO:0000256" key="1">
    <source>
        <dbReference type="SAM" id="MobiDB-lite"/>
    </source>
</evidence>
<dbReference type="Proteomes" id="UP001301350">
    <property type="component" value="Unassembled WGS sequence"/>
</dbReference>
<dbReference type="AlphaFoldDB" id="A0AAV9IQ98"/>
<evidence type="ECO:0000313" key="4">
    <source>
        <dbReference type="Proteomes" id="UP001301350"/>
    </source>
</evidence>
<gene>
    <name evidence="3" type="ORF">CDCA_CDCA01G0391</name>
</gene>
<accession>A0AAV9IQ98</accession>
<comment type="caution">
    <text evidence="3">The sequence shown here is derived from an EMBL/GenBank/DDBJ whole genome shotgun (WGS) entry which is preliminary data.</text>
</comment>
<evidence type="ECO:0000259" key="2">
    <source>
        <dbReference type="Pfam" id="PF01467"/>
    </source>
</evidence>
<dbReference type="Pfam" id="PF01467">
    <property type="entry name" value="CTP_transf_like"/>
    <property type="match status" value="1"/>
</dbReference>
<name>A0AAV9IQ98_CYACA</name>
<dbReference type="PANTHER" id="PTHR10695:SF46">
    <property type="entry name" value="BIFUNCTIONAL COENZYME A SYNTHASE-RELATED"/>
    <property type="match status" value="1"/>
</dbReference>
<dbReference type="GO" id="GO:0015937">
    <property type="term" value="P:coenzyme A biosynthetic process"/>
    <property type="evidence" value="ECO:0007669"/>
    <property type="project" value="TreeGrafter"/>
</dbReference>
<feature type="region of interest" description="Disordered" evidence="1">
    <location>
        <begin position="1"/>
        <end position="20"/>
    </location>
</feature>
<proteinExistence type="predicted"/>
<sequence>MEDRLANQPAADLLSTGTTATPPAPQTFHGDLQHCLAYIDSAVAGDLLPPTLLLRVALPSRRCSWRTVLQTLHELYAAVAVAAAGYIADEPTRAVRIITWPVWIVVQVFVSGARSPPWPRYDTVAVGGTFDHFHAGHRLLLSVARYACRRRLRIGVTGASLLQHKAAAAAMEPLSVRMRAAEQFVRQLEEAAQPGTRSDVNDDDDDEFGRVQILLSELRDAAGPAGTDPDIDALVVSTETVRSARRVNAQRRARGLRALTLLVVPLVASGIDRHAECTAGKLSSTWLREQALKRVRP</sequence>
<evidence type="ECO:0000313" key="3">
    <source>
        <dbReference type="EMBL" id="KAK4534366.1"/>
    </source>
</evidence>
<dbReference type="Gene3D" id="3.40.50.620">
    <property type="entry name" value="HUPs"/>
    <property type="match status" value="1"/>
</dbReference>